<dbReference type="PIRSF" id="PIRSF008159">
    <property type="entry name" value="UCP008159_ABC"/>
    <property type="match status" value="1"/>
</dbReference>
<gene>
    <name evidence="2" type="ORF">SAMN03080618_03531</name>
</gene>
<dbReference type="Proteomes" id="UP000242763">
    <property type="component" value="Unassembled WGS sequence"/>
</dbReference>
<dbReference type="Pfam" id="PF06226">
    <property type="entry name" value="DUF1007"/>
    <property type="match status" value="1"/>
</dbReference>
<evidence type="ECO:0000256" key="1">
    <source>
        <dbReference type="SAM" id="SignalP"/>
    </source>
</evidence>
<keyword evidence="3" id="KW-1185">Reference proteome</keyword>
<dbReference type="AlphaFoldDB" id="A0A1I3T2G1"/>
<dbReference type="STRING" id="1121003.SAMN03080618_03531"/>
<dbReference type="PROSITE" id="PS51257">
    <property type="entry name" value="PROKAR_LIPOPROTEIN"/>
    <property type="match status" value="1"/>
</dbReference>
<reference evidence="3" key="1">
    <citation type="submission" date="2016-10" db="EMBL/GenBank/DDBJ databases">
        <authorList>
            <person name="Varghese N."/>
            <person name="Submissions S."/>
        </authorList>
    </citation>
    <scope>NUCLEOTIDE SEQUENCE [LARGE SCALE GENOMIC DNA]</scope>
    <source>
        <strain evidence="3">DSM 21857</strain>
    </source>
</reference>
<name>A0A1I3T2G1_9HYPH</name>
<organism evidence="2 3">
    <name type="scientific">Aquamicrobium aerolatum DSM 21857</name>
    <dbReference type="NCBI Taxonomy" id="1121003"/>
    <lineage>
        <taxon>Bacteria</taxon>
        <taxon>Pseudomonadati</taxon>
        <taxon>Pseudomonadota</taxon>
        <taxon>Alphaproteobacteria</taxon>
        <taxon>Hyphomicrobiales</taxon>
        <taxon>Phyllobacteriaceae</taxon>
        <taxon>Aerobium</taxon>
    </lineage>
</organism>
<feature type="signal peptide" evidence="1">
    <location>
        <begin position="1"/>
        <end position="28"/>
    </location>
</feature>
<proteinExistence type="predicted"/>
<keyword evidence="1" id="KW-0732">Signal</keyword>
<dbReference type="InterPro" id="IPR010412">
    <property type="entry name" value="DUF1007"/>
</dbReference>
<sequence>MNRFVRSALAPASYALVATACLNAPALAHPHIFAEASLEVVVAADATLESLRHVWRFDDLFSSTVLLEFDANSDLVLSHEELEAVASVIHESLGEFDYFQFVSADGKSVEMRTPDRIVALFDDHQLTILFESGPASPLPLQGKLEFGVYDPTFYTAIDFYQDENLTVSNLPETCTTQVVRPDPDEAIAMNQQSLTDAFFNDPMGVDYSKLFATRLELNCPTKGVKS</sequence>
<accession>A0A1I3T2G1</accession>
<evidence type="ECO:0000313" key="2">
    <source>
        <dbReference type="EMBL" id="SFJ64359.1"/>
    </source>
</evidence>
<evidence type="ECO:0000313" key="3">
    <source>
        <dbReference type="Proteomes" id="UP000242763"/>
    </source>
</evidence>
<feature type="chain" id="PRO_5017335914" evidence="1">
    <location>
        <begin position="29"/>
        <end position="226"/>
    </location>
</feature>
<dbReference type="InterPro" id="IPR016537">
    <property type="entry name" value="UCP008159_ABC"/>
</dbReference>
<dbReference type="EMBL" id="FORF01000039">
    <property type="protein sequence ID" value="SFJ64359.1"/>
    <property type="molecule type" value="Genomic_DNA"/>
</dbReference>
<protein>
    <submittedName>
        <fullName evidence="2">ABC-type uncharacterized transport system, substrate-binding protein</fullName>
    </submittedName>
</protein>